<gene>
    <name evidence="2" type="ORF">AGLY_009638</name>
</gene>
<sequence>MHSQRWMFTSPGGENEYKKPSVTRAHYDAVVEAKKAQEENHIETESERKRRLMEDFMWQQMTKKKLEQIEKQQQRANEIKACSTYAESFALPGFEVKELGIEIDAELQQKYPLYTDIGMSLNVRNISMIKAKDPVHKSYPKLFRKDSRFTSRLSNPMDIHAPVAPGHFAYI</sequence>
<feature type="region of interest" description="Disordered" evidence="1">
    <location>
        <begin position="1"/>
        <end position="21"/>
    </location>
</feature>
<evidence type="ECO:0000313" key="2">
    <source>
        <dbReference type="EMBL" id="KAE9532557.1"/>
    </source>
</evidence>
<organism evidence="2 3">
    <name type="scientific">Aphis glycines</name>
    <name type="common">Soybean aphid</name>
    <dbReference type="NCBI Taxonomy" id="307491"/>
    <lineage>
        <taxon>Eukaryota</taxon>
        <taxon>Metazoa</taxon>
        <taxon>Ecdysozoa</taxon>
        <taxon>Arthropoda</taxon>
        <taxon>Hexapoda</taxon>
        <taxon>Insecta</taxon>
        <taxon>Pterygota</taxon>
        <taxon>Neoptera</taxon>
        <taxon>Paraneoptera</taxon>
        <taxon>Hemiptera</taxon>
        <taxon>Sternorrhyncha</taxon>
        <taxon>Aphidomorpha</taxon>
        <taxon>Aphidoidea</taxon>
        <taxon>Aphididae</taxon>
        <taxon>Aphidini</taxon>
        <taxon>Aphis</taxon>
        <taxon>Aphis</taxon>
    </lineage>
</organism>
<reference evidence="2 3" key="1">
    <citation type="submission" date="2019-08" db="EMBL/GenBank/DDBJ databases">
        <title>The genome of the soybean aphid Biotype 1, its phylome, world population structure and adaptation to the North American continent.</title>
        <authorList>
            <person name="Giordano R."/>
            <person name="Donthu R.K."/>
            <person name="Hernandez A.G."/>
            <person name="Wright C.L."/>
            <person name="Zimin A.V."/>
        </authorList>
    </citation>
    <scope>NUCLEOTIDE SEQUENCE [LARGE SCALE GENOMIC DNA]</scope>
    <source>
        <tissue evidence="2">Whole aphids</tissue>
    </source>
</reference>
<name>A0A6G0TGE9_APHGL</name>
<evidence type="ECO:0000313" key="3">
    <source>
        <dbReference type="Proteomes" id="UP000475862"/>
    </source>
</evidence>
<dbReference type="OrthoDB" id="6617248at2759"/>
<evidence type="ECO:0000256" key="1">
    <source>
        <dbReference type="SAM" id="MobiDB-lite"/>
    </source>
</evidence>
<accession>A0A6G0TGE9</accession>
<comment type="caution">
    <text evidence="2">The sequence shown here is derived from an EMBL/GenBank/DDBJ whole genome shotgun (WGS) entry which is preliminary data.</text>
</comment>
<dbReference type="EMBL" id="VYZN01000038">
    <property type="protein sequence ID" value="KAE9532557.1"/>
    <property type="molecule type" value="Genomic_DNA"/>
</dbReference>
<dbReference type="AlphaFoldDB" id="A0A6G0TGE9"/>
<proteinExistence type="predicted"/>
<protein>
    <submittedName>
        <fullName evidence="2">Uncharacterized protein</fullName>
    </submittedName>
</protein>
<dbReference type="Proteomes" id="UP000475862">
    <property type="component" value="Unassembled WGS sequence"/>
</dbReference>
<keyword evidence="3" id="KW-1185">Reference proteome</keyword>